<feature type="transmembrane region" description="Helical" evidence="9">
    <location>
        <begin position="426"/>
        <end position="446"/>
    </location>
</feature>
<keyword evidence="4" id="KW-1003">Cell membrane</keyword>
<dbReference type="InterPro" id="IPR038665">
    <property type="entry name" value="Voltage-dep_anion_channel_sf"/>
</dbReference>
<protein>
    <recommendedName>
        <fullName evidence="12">Sulfite efflux pump SSU1</fullName>
    </recommendedName>
</protein>
<gene>
    <name evidence="10" type="ORF">OEA41_010357</name>
</gene>
<reference evidence="10" key="1">
    <citation type="submission" date="2022-11" db="EMBL/GenBank/DDBJ databases">
        <title>Chromosomal genome sequence assembly and mating type (MAT) locus characterization of the leprose asexual lichenized fungus Lepraria neglecta (Nyl.) Erichsen.</title>
        <authorList>
            <person name="Allen J.L."/>
            <person name="Pfeffer B."/>
        </authorList>
    </citation>
    <scope>NUCLEOTIDE SEQUENCE</scope>
    <source>
        <strain evidence="10">Allen 5258</strain>
    </source>
</reference>
<feature type="compositionally biased region" description="Pro residues" evidence="8">
    <location>
        <begin position="19"/>
        <end position="36"/>
    </location>
</feature>
<evidence type="ECO:0000256" key="1">
    <source>
        <dbReference type="ARBA" id="ARBA00004651"/>
    </source>
</evidence>
<dbReference type="Pfam" id="PF03595">
    <property type="entry name" value="SLAC1"/>
    <property type="match status" value="1"/>
</dbReference>
<keyword evidence="11" id="KW-1185">Reference proteome</keyword>
<feature type="transmembrane region" description="Helical" evidence="9">
    <location>
        <begin position="156"/>
        <end position="180"/>
    </location>
</feature>
<feature type="transmembrane region" description="Helical" evidence="9">
    <location>
        <begin position="192"/>
        <end position="222"/>
    </location>
</feature>
<feature type="transmembrane region" description="Helical" evidence="9">
    <location>
        <begin position="111"/>
        <end position="136"/>
    </location>
</feature>
<evidence type="ECO:0000256" key="2">
    <source>
        <dbReference type="ARBA" id="ARBA00008566"/>
    </source>
</evidence>
<evidence type="ECO:0000256" key="4">
    <source>
        <dbReference type="ARBA" id="ARBA00022475"/>
    </source>
</evidence>
<comment type="caution">
    <text evidence="10">The sequence shown here is derived from an EMBL/GenBank/DDBJ whole genome shotgun (WGS) entry which is preliminary data.</text>
</comment>
<evidence type="ECO:0000256" key="7">
    <source>
        <dbReference type="ARBA" id="ARBA00023136"/>
    </source>
</evidence>
<comment type="subcellular location">
    <subcellularLocation>
        <location evidence="1">Cell membrane</location>
        <topology evidence="1">Multi-pass membrane protein</topology>
    </subcellularLocation>
</comment>
<name>A0AAE0DF22_9LECA</name>
<evidence type="ECO:0000256" key="5">
    <source>
        <dbReference type="ARBA" id="ARBA00022692"/>
    </source>
</evidence>
<keyword evidence="5 9" id="KW-0812">Transmembrane</keyword>
<evidence type="ECO:0008006" key="12">
    <source>
        <dbReference type="Google" id="ProtNLM"/>
    </source>
</evidence>
<dbReference type="PANTHER" id="PTHR31686">
    <property type="match status" value="1"/>
</dbReference>
<accession>A0AAE0DF22</accession>
<dbReference type="Gene3D" id="1.50.10.150">
    <property type="entry name" value="Voltage-dependent anion channel"/>
    <property type="match status" value="2"/>
</dbReference>
<feature type="transmembrane region" description="Helical" evidence="9">
    <location>
        <begin position="314"/>
        <end position="339"/>
    </location>
</feature>
<comment type="similarity">
    <text evidence="2">Belongs to the tellurite-resistance/dicarboxylate transporter (TDT) family.</text>
</comment>
<keyword evidence="7 9" id="KW-0472">Membrane</keyword>
<dbReference type="GO" id="GO:0000319">
    <property type="term" value="F:sulfite transmembrane transporter activity"/>
    <property type="evidence" value="ECO:0007669"/>
    <property type="project" value="TreeGrafter"/>
</dbReference>
<organism evidence="10 11">
    <name type="scientific">Lepraria neglecta</name>
    <dbReference type="NCBI Taxonomy" id="209136"/>
    <lineage>
        <taxon>Eukaryota</taxon>
        <taxon>Fungi</taxon>
        <taxon>Dikarya</taxon>
        <taxon>Ascomycota</taxon>
        <taxon>Pezizomycotina</taxon>
        <taxon>Lecanoromycetes</taxon>
        <taxon>OSLEUM clade</taxon>
        <taxon>Lecanoromycetidae</taxon>
        <taxon>Lecanorales</taxon>
        <taxon>Lecanorineae</taxon>
        <taxon>Stereocaulaceae</taxon>
        <taxon>Lepraria</taxon>
    </lineage>
</organism>
<dbReference type="Proteomes" id="UP001276659">
    <property type="component" value="Unassembled WGS sequence"/>
</dbReference>
<evidence type="ECO:0000256" key="3">
    <source>
        <dbReference type="ARBA" id="ARBA00022448"/>
    </source>
</evidence>
<dbReference type="InterPro" id="IPR051629">
    <property type="entry name" value="Sulfite_efflux_TDT"/>
</dbReference>
<evidence type="ECO:0000256" key="6">
    <source>
        <dbReference type="ARBA" id="ARBA00022989"/>
    </source>
</evidence>
<feature type="transmembrane region" description="Helical" evidence="9">
    <location>
        <begin position="395"/>
        <end position="414"/>
    </location>
</feature>
<keyword evidence="3" id="KW-0813">Transport</keyword>
<feature type="transmembrane region" description="Helical" evidence="9">
    <location>
        <begin position="284"/>
        <end position="302"/>
    </location>
</feature>
<sequence>MDPSAAHTTCTSDAITPCAQPPEPTESEPSPIPPSPEEGQMFPEQRTLDDDRGLQPSEEDFREQKLLEANSKDNHGYRRIIRNFTPSWFSVNMGTGIVSILLHNLPYNGVWLYWISVVIFVLNVALFILFSFISLLRYILYPQIWTAMLKHPTQSLFLGTFPMGLATIVNMVVFVCVPAWGPRAITLAWALWWIDAAISVATCFYLPFVMFVNDFLTLCPLLHKLGKTEFLHSMYFHDTKLKTMTAAWLLPVVSTIVAAASGGIIADVLPNPSHALWTLTASYIFWGTGVPLAMAILVIYFQRLTVHSLPPREVIVSVFLPLGPMGQGGFAIMQLGAVAMKVFPVTGTLSARMTNAGEILYVVGWMIALIMWGFGLVWLFFALASISRNKFPFNIGWWGFTFPLGVFAVSTTQIGKEMPSRFFDVLGTGFSVSVALLWIVVATGTLRKALAGEIFFAPCLKDLEGKEEQWAKHYGEKFV</sequence>
<dbReference type="AlphaFoldDB" id="A0AAE0DF22"/>
<evidence type="ECO:0000313" key="10">
    <source>
        <dbReference type="EMBL" id="KAK3167231.1"/>
    </source>
</evidence>
<feature type="transmembrane region" description="Helical" evidence="9">
    <location>
        <begin position="359"/>
        <end position="383"/>
    </location>
</feature>
<dbReference type="CDD" id="cd09318">
    <property type="entry name" value="TDT_SSU1"/>
    <property type="match status" value="1"/>
</dbReference>
<evidence type="ECO:0000256" key="9">
    <source>
        <dbReference type="SAM" id="Phobius"/>
    </source>
</evidence>
<keyword evidence="6 9" id="KW-1133">Transmembrane helix</keyword>
<evidence type="ECO:0000313" key="11">
    <source>
        <dbReference type="Proteomes" id="UP001276659"/>
    </source>
</evidence>
<feature type="region of interest" description="Disordered" evidence="8">
    <location>
        <begin position="1"/>
        <end position="55"/>
    </location>
</feature>
<dbReference type="PANTHER" id="PTHR31686:SF1">
    <property type="entry name" value="SULFITE EFFLUX PUMP SSU1"/>
    <property type="match status" value="1"/>
</dbReference>
<dbReference type="InterPro" id="IPR004695">
    <property type="entry name" value="SLAC1/Mae1/Ssu1/TehA"/>
</dbReference>
<feature type="transmembrane region" description="Helical" evidence="9">
    <location>
        <begin position="243"/>
        <end position="264"/>
    </location>
</feature>
<feature type="compositionally biased region" description="Polar residues" evidence="8">
    <location>
        <begin position="1"/>
        <end position="14"/>
    </location>
</feature>
<feature type="transmembrane region" description="Helical" evidence="9">
    <location>
        <begin position="87"/>
        <end position="105"/>
    </location>
</feature>
<proteinExistence type="inferred from homology"/>
<evidence type="ECO:0000256" key="8">
    <source>
        <dbReference type="SAM" id="MobiDB-lite"/>
    </source>
</evidence>
<dbReference type="EMBL" id="JASNWA010000011">
    <property type="protein sequence ID" value="KAK3167231.1"/>
    <property type="molecule type" value="Genomic_DNA"/>
</dbReference>
<dbReference type="GO" id="GO:0005886">
    <property type="term" value="C:plasma membrane"/>
    <property type="evidence" value="ECO:0007669"/>
    <property type="project" value="UniProtKB-SubCell"/>
</dbReference>